<organism evidence="2 3">
    <name type="scientific">Scleropages formosus</name>
    <name type="common">Asian bonytongue</name>
    <name type="synonym">Osteoglossum formosum</name>
    <dbReference type="NCBI Taxonomy" id="113540"/>
    <lineage>
        <taxon>Eukaryota</taxon>
        <taxon>Metazoa</taxon>
        <taxon>Chordata</taxon>
        <taxon>Craniata</taxon>
        <taxon>Vertebrata</taxon>
        <taxon>Euteleostomi</taxon>
        <taxon>Actinopterygii</taxon>
        <taxon>Neopterygii</taxon>
        <taxon>Teleostei</taxon>
        <taxon>Osteoglossocephala</taxon>
        <taxon>Osteoglossomorpha</taxon>
        <taxon>Osteoglossiformes</taxon>
        <taxon>Osteoglossidae</taxon>
        <taxon>Scleropages</taxon>
    </lineage>
</organism>
<feature type="region of interest" description="Disordered" evidence="1">
    <location>
        <begin position="198"/>
        <end position="233"/>
    </location>
</feature>
<sequence>MYPWSTVLAVRGLPTIQERYEEQVENTNQLNSLTNPSKVRREVYTTEDYLQSICQLASPTFTVPELRILTLKPLDPLKRNPWLPRVPRSPRLKDRAVEKNGHQDGTNMLLNTSEPEISNVDSEQSESAASPLEYIYRNDDVLLSISQDHQCSGRGEEPSRCPRCVRGTCSPSSVPNLWSLHSGSLTNDLSSARLQQQPLPAQQQEPLKNKQPSLRSHGETDGSTGSRREMFGARVDKNSAISRWTEGCTSAWKEARVQACVLPAIAEV</sequence>
<dbReference type="GO" id="GO:0005739">
    <property type="term" value="C:mitochondrion"/>
    <property type="evidence" value="ECO:0007669"/>
    <property type="project" value="TreeGrafter"/>
</dbReference>
<evidence type="ECO:0000313" key="3">
    <source>
        <dbReference type="Proteomes" id="UP000034805"/>
    </source>
</evidence>
<dbReference type="PANTHER" id="PTHR15426:SF6">
    <property type="entry name" value="PROTEIN DEPP1"/>
    <property type="match status" value="1"/>
</dbReference>
<feature type="compositionally biased region" description="Basic and acidic residues" evidence="1">
    <location>
        <begin position="216"/>
        <end position="233"/>
    </location>
</feature>
<dbReference type="AlphaFoldDB" id="A0A0P7TJF7"/>
<reference evidence="2 3" key="1">
    <citation type="submission" date="2015-08" db="EMBL/GenBank/DDBJ databases">
        <title>The genome of the Asian arowana (Scleropages formosus).</title>
        <authorList>
            <person name="Tan M.H."/>
            <person name="Gan H.M."/>
            <person name="Croft L.J."/>
            <person name="Austin C.M."/>
        </authorList>
    </citation>
    <scope>NUCLEOTIDE SEQUENCE [LARGE SCALE GENOMIC DNA]</scope>
    <source>
        <strain evidence="2">Aro1</strain>
    </source>
</reference>
<dbReference type="Proteomes" id="UP000034805">
    <property type="component" value="Unassembled WGS sequence"/>
</dbReference>
<proteinExistence type="predicted"/>
<gene>
    <name evidence="2" type="ORF">Z043_124610</name>
</gene>
<dbReference type="EMBL" id="JARO02015851">
    <property type="protein sequence ID" value="KPP57645.1"/>
    <property type="molecule type" value="Genomic_DNA"/>
</dbReference>
<feature type="region of interest" description="Disordered" evidence="1">
    <location>
        <begin position="97"/>
        <end position="128"/>
    </location>
</feature>
<dbReference type="GO" id="GO:0010506">
    <property type="term" value="P:regulation of autophagy"/>
    <property type="evidence" value="ECO:0007669"/>
    <property type="project" value="TreeGrafter"/>
</dbReference>
<comment type="caution">
    <text evidence="2">The sequence shown here is derived from an EMBL/GenBank/DDBJ whole genome shotgun (WGS) entry which is preliminary data.</text>
</comment>
<name>A0A0P7TJF7_SCLFO</name>
<evidence type="ECO:0000256" key="1">
    <source>
        <dbReference type="SAM" id="MobiDB-lite"/>
    </source>
</evidence>
<accession>A0A0P7TJF7</accession>
<dbReference type="InterPro" id="IPR020133">
    <property type="entry name" value="DEPP"/>
</dbReference>
<protein>
    <submittedName>
        <fullName evidence="2">Uncharacterized protein</fullName>
    </submittedName>
</protein>
<dbReference type="PANTHER" id="PTHR15426">
    <property type="entry name" value="PROTEIN DEPP1"/>
    <property type="match status" value="1"/>
</dbReference>
<feature type="compositionally biased region" description="Polar residues" evidence="1">
    <location>
        <begin position="103"/>
        <end position="128"/>
    </location>
</feature>
<evidence type="ECO:0000313" key="2">
    <source>
        <dbReference type="EMBL" id="KPP57645.1"/>
    </source>
</evidence>